<dbReference type="Proteomes" id="UP000790787">
    <property type="component" value="Chromosome 6"/>
</dbReference>
<proteinExistence type="predicted"/>
<organism evidence="1 2">
    <name type="scientific">Nicotiana tabacum</name>
    <name type="common">Common tobacco</name>
    <dbReference type="NCBI Taxonomy" id="4097"/>
    <lineage>
        <taxon>Eukaryota</taxon>
        <taxon>Viridiplantae</taxon>
        <taxon>Streptophyta</taxon>
        <taxon>Embryophyta</taxon>
        <taxon>Tracheophyta</taxon>
        <taxon>Spermatophyta</taxon>
        <taxon>Magnoliopsida</taxon>
        <taxon>eudicotyledons</taxon>
        <taxon>Gunneridae</taxon>
        <taxon>Pentapetalae</taxon>
        <taxon>asterids</taxon>
        <taxon>lamiids</taxon>
        <taxon>Solanales</taxon>
        <taxon>Solanaceae</taxon>
        <taxon>Nicotianoideae</taxon>
        <taxon>Nicotianeae</taxon>
        <taxon>Nicotiana</taxon>
    </lineage>
</organism>
<keyword evidence="1" id="KW-1185">Reference proteome</keyword>
<dbReference type="RefSeq" id="XP_075111476.1">
    <property type="nucleotide sequence ID" value="XM_075255375.1"/>
</dbReference>
<evidence type="ECO:0000313" key="1">
    <source>
        <dbReference type="Proteomes" id="UP000790787"/>
    </source>
</evidence>
<sequence length="207" mass="23941">MHYCFLDTKLGKKNVTASFYQKAHQIDDKPLLFLNEFGTIEQHKDRYATPARYLLKIRELRSNGYNGPLGIGLQGHFDTPILPYIRSAIDVLASANLPIWITEFDVSTRPNQDVYLDQIIRELHAHPAVNGIMIYYKMCLTDNSFKNLPTGNIIDTFLWELSHRGFQGRTDSNSYFKTSLYHGEYEVKEGRNIIDLCISFRNAYPQL</sequence>
<accession>A0AC58UPQ8</accession>
<protein>
    <submittedName>
        <fullName evidence="2">Endo-1,4-beta-xylanase 5-like</fullName>
    </submittedName>
</protein>
<name>A0AC58UPQ8_TOBAC</name>
<reference evidence="1" key="1">
    <citation type="journal article" date="2014" name="Nat. Commun.">
        <title>The tobacco genome sequence and its comparison with those of tomato and potato.</title>
        <authorList>
            <person name="Sierro N."/>
            <person name="Battey J.N."/>
            <person name="Ouadi S."/>
            <person name="Bakaher N."/>
            <person name="Bovet L."/>
            <person name="Willig A."/>
            <person name="Goepfert S."/>
            <person name="Peitsch M.C."/>
            <person name="Ivanov N.V."/>
        </authorList>
    </citation>
    <scope>NUCLEOTIDE SEQUENCE [LARGE SCALE GENOMIC DNA]</scope>
</reference>
<gene>
    <name evidence="2" type="primary">LOC142181821</name>
</gene>
<reference evidence="2" key="2">
    <citation type="submission" date="2025-08" db="UniProtKB">
        <authorList>
            <consortium name="RefSeq"/>
        </authorList>
    </citation>
    <scope>IDENTIFICATION</scope>
    <source>
        <tissue evidence="2">Leaf</tissue>
    </source>
</reference>
<evidence type="ECO:0000313" key="2">
    <source>
        <dbReference type="RefSeq" id="XP_075111476.1"/>
    </source>
</evidence>